<sequence>MSKRVILTLASATVLAAVVPGVAGYLTAQYEALGQARAELARLQAQLRMMELTIEPAALRCRAGESGGRSPLQVDDDDARQLMIPPRTHTRSWQNTAYVPGNSPGLLPSIEAPGITGPRVTSPGVANPRVTGPGAVDPRAIHPGALDPRAIYPRAVDPRVMPGPQAPSEPARPEE</sequence>
<comment type="caution">
    <text evidence="3">The sequence shown here is derived from an EMBL/GenBank/DDBJ whole genome shotgun (WGS) entry which is preliminary data.</text>
</comment>
<dbReference type="OrthoDB" id="3533143at2"/>
<evidence type="ECO:0000313" key="4">
    <source>
        <dbReference type="Proteomes" id="UP000309033"/>
    </source>
</evidence>
<evidence type="ECO:0000313" key="3">
    <source>
        <dbReference type="EMBL" id="TLP66250.1"/>
    </source>
</evidence>
<name>A0A5R8ZKD4_9ACTN</name>
<feature type="coiled-coil region" evidence="1">
    <location>
        <begin position="26"/>
        <end position="53"/>
    </location>
</feature>
<evidence type="ECO:0000256" key="1">
    <source>
        <dbReference type="SAM" id="Coils"/>
    </source>
</evidence>
<organism evidence="3 4">
    <name type="scientific">Microbispora triticiradicis</name>
    <dbReference type="NCBI Taxonomy" id="2200763"/>
    <lineage>
        <taxon>Bacteria</taxon>
        <taxon>Bacillati</taxon>
        <taxon>Actinomycetota</taxon>
        <taxon>Actinomycetes</taxon>
        <taxon>Streptosporangiales</taxon>
        <taxon>Streptosporangiaceae</taxon>
        <taxon>Microbispora</taxon>
    </lineage>
</organism>
<protein>
    <submittedName>
        <fullName evidence="3">Uncharacterized protein</fullName>
    </submittedName>
</protein>
<accession>A0A5R8ZKD4</accession>
<keyword evidence="4" id="KW-1185">Reference proteome</keyword>
<gene>
    <name evidence="3" type="ORF">FED44_01670</name>
</gene>
<dbReference type="AlphaFoldDB" id="A0A5R8ZKD4"/>
<dbReference type="Proteomes" id="UP000309033">
    <property type="component" value="Unassembled WGS sequence"/>
</dbReference>
<proteinExistence type="predicted"/>
<reference evidence="3" key="1">
    <citation type="submission" date="2019-05" db="EMBL/GenBank/DDBJ databases">
        <title>Isolation, diversity and antifungal activity of Actinobacteria from wheat.</title>
        <authorList>
            <person name="Yu B."/>
        </authorList>
    </citation>
    <scope>NUCLEOTIDE SEQUENCE [LARGE SCALE GENOMIC DNA]</scope>
    <source>
        <strain evidence="3">NEAU-HEGS1-5</strain>
    </source>
</reference>
<dbReference type="EMBL" id="VANP01000001">
    <property type="protein sequence ID" value="TLP66250.1"/>
    <property type="molecule type" value="Genomic_DNA"/>
</dbReference>
<feature type="region of interest" description="Disordered" evidence="2">
    <location>
        <begin position="131"/>
        <end position="175"/>
    </location>
</feature>
<evidence type="ECO:0000256" key="2">
    <source>
        <dbReference type="SAM" id="MobiDB-lite"/>
    </source>
</evidence>
<keyword evidence="1" id="KW-0175">Coiled coil</keyword>